<evidence type="ECO:0000256" key="1">
    <source>
        <dbReference type="SAM" id="Phobius"/>
    </source>
</evidence>
<dbReference type="AlphaFoldDB" id="A0A369WUS4"/>
<protein>
    <submittedName>
        <fullName evidence="2">Uncharacterized protein</fullName>
    </submittedName>
</protein>
<reference evidence="2 3" key="1">
    <citation type="submission" date="2018-07" db="EMBL/GenBank/DDBJ databases">
        <title>Motiliproteus coralliicola sp. nov., a bacterium isolated from Coral.</title>
        <authorList>
            <person name="Wang G."/>
        </authorList>
    </citation>
    <scope>NUCLEOTIDE SEQUENCE [LARGE SCALE GENOMIC DNA]</scope>
    <source>
        <strain evidence="2 3">C34</strain>
    </source>
</reference>
<keyword evidence="1" id="KW-1133">Transmembrane helix</keyword>
<accession>A0A369WUS4</accession>
<name>A0A369WUS4_9GAMM</name>
<keyword evidence="1" id="KW-0472">Membrane</keyword>
<proteinExistence type="predicted"/>
<keyword evidence="1" id="KW-0812">Transmembrane</keyword>
<organism evidence="2 3">
    <name type="scientific">Motiliproteus coralliicola</name>
    <dbReference type="NCBI Taxonomy" id="2283196"/>
    <lineage>
        <taxon>Bacteria</taxon>
        <taxon>Pseudomonadati</taxon>
        <taxon>Pseudomonadota</taxon>
        <taxon>Gammaproteobacteria</taxon>
        <taxon>Oceanospirillales</taxon>
        <taxon>Oceanospirillaceae</taxon>
        <taxon>Motiliproteus</taxon>
    </lineage>
</organism>
<comment type="caution">
    <text evidence="2">The sequence shown here is derived from an EMBL/GenBank/DDBJ whole genome shotgun (WGS) entry which is preliminary data.</text>
</comment>
<dbReference type="EMBL" id="QQOH01000001">
    <property type="protein sequence ID" value="RDE24286.1"/>
    <property type="molecule type" value="Genomic_DNA"/>
</dbReference>
<dbReference type="RefSeq" id="WP_114693870.1">
    <property type="nucleotide sequence ID" value="NZ_QQOH01000001.1"/>
</dbReference>
<dbReference type="OrthoDB" id="7063170at2"/>
<sequence length="315" mass="35887">MDDDQLELLERRLSENVAERVRPALFRLYAVMGATVIAILGFVGWDIVSDIKSEIKAEIQKEIEESIVADIKEKRTEIIELIAETRYLAKQANEIVITLEEQIQQFQPQAEQLDETIAKVNSLNVDAKNIVALYSTEVKPLADNFEVLSQQLKELAEQVSEINQIANHEPNNDETMMEMAQQVRGSAISEVISKTAKVEQLYKDRSRVTVFFQFAGAPRGQAEELSSALQQRGYIVPGEDREAAAARKHEVRYFHDDDEQAAIELAYDTTRILRQLDYSETTLPQIKVVPYVAYKKKKPRQGVIELWVDLPKQLP</sequence>
<dbReference type="Proteomes" id="UP000253769">
    <property type="component" value="Unassembled WGS sequence"/>
</dbReference>
<gene>
    <name evidence="2" type="ORF">DV711_01465</name>
</gene>
<evidence type="ECO:0000313" key="2">
    <source>
        <dbReference type="EMBL" id="RDE24286.1"/>
    </source>
</evidence>
<feature type="transmembrane region" description="Helical" evidence="1">
    <location>
        <begin position="26"/>
        <end position="48"/>
    </location>
</feature>
<keyword evidence="3" id="KW-1185">Reference proteome</keyword>
<evidence type="ECO:0000313" key="3">
    <source>
        <dbReference type="Proteomes" id="UP000253769"/>
    </source>
</evidence>